<proteinExistence type="predicted"/>
<dbReference type="Pfam" id="PF13843">
    <property type="entry name" value="DDE_Tnp_1_7"/>
    <property type="match status" value="1"/>
</dbReference>
<organism evidence="2 3">
    <name type="scientific">Aphis craccivora</name>
    <name type="common">Cowpea aphid</name>
    <dbReference type="NCBI Taxonomy" id="307492"/>
    <lineage>
        <taxon>Eukaryota</taxon>
        <taxon>Metazoa</taxon>
        <taxon>Ecdysozoa</taxon>
        <taxon>Arthropoda</taxon>
        <taxon>Hexapoda</taxon>
        <taxon>Insecta</taxon>
        <taxon>Pterygota</taxon>
        <taxon>Neoptera</taxon>
        <taxon>Paraneoptera</taxon>
        <taxon>Hemiptera</taxon>
        <taxon>Sternorrhyncha</taxon>
        <taxon>Aphidomorpha</taxon>
        <taxon>Aphidoidea</taxon>
        <taxon>Aphididae</taxon>
        <taxon>Aphidini</taxon>
        <taxon>Aphis</taxon>
        <taxon>Aphis</taxon>
    </lineage>
</organism>
<evidence type="ECO:0000313" key="2">
    <source>
        <dbReference type="EMBL" id="KAF0750866.1"/>
    </source>
</evidence>
<comment type="caution">
    <text evidence="2">The sequence shown here is derived from an EMBL/GenBank/DDBJ whole genome shotgun (WGS) entry which is preliminary data.</text>
</comment>
<protein>
    <submittedName>
        <fullName evidence="2">PiggyBac transposable element-derived protein 3-like</fullName>
    </submittedName>
</protein>
<evidence type="ECO:0000259" key="1">
    <source>
        <dbReference type="Pfam" id="PF13843"/>
    </source>
</evidence>
<name>A0A6G0Y8C0_APHCR</name>
<dbReference type="OrthoDB" id="123207at2759"/>
<accession>A0A6G0Y8C0</accession>
<dbReference type="PANTHER" id="PTHR47272:SF1">
    <property type="entry name" value="PIGGYBAC TRANSPOSABLE ELEMENT-DERIVED PROTEIN 3-LIKE"/>
    <property type="match status" value="1"/>
</dbReference>
<dbReference type="PANTHER" id="PTHR47272">
    <property type="entry name" value="DDE_TNP_1_7 DOMAIN-CONTAINING PROTEIN"/>
    <property type="match status" value="1"/>
</dbReference>
<gene>
    <name evidence="2" type="ORF">FWK35_00031144</name>
</gene>
<dbReference type="EMBL" id="VUJU01005562">
    <property type="protein sequence ID" value="KAF0750866.1"/>
    <property type="molecule type" value="Genomic_DNA"/>
</dbReference>
<keyword evidence="3" id="KW-1185">Reference proteome</keyword>
<feature type="domain" description="PiggyBac transposable element-derived protein" evidence="1">
    <location>
        <begin position="1"/>
        <end position="90"/>
    </location>
</feature>
<reference evidence="2 3" key="1">
    <citation type="submission" date="2019-08" db="EMBL/GenBank/DDBJ databases">
        <title>Whole genome of Aphis craccivora.</title>
        <authorList>
            <person name="Voronova N.V."/>
            <person name="Shulinski R.S."/>
            <person name="Bandarenka Y.V."/>
            <person name="Zhorov D.G."/>
            <person name="Warner D."/>
        </authorList>
    </citation>
    <scope>NUCLEOTIDE SEQUENCE [LARGE SCALE GENOMIC DNA]</scope>
    <source>
        <strain evidence="2">180601</strain>
        <tissue evidence="2">Whole Body</tissue>
    </source>
</reference>
<sequence>MVVKWFENKSFCLASSYVGVHLLLTTRRYNKTTKSRVEVSMFQIVKHYNAHMGCVDHADILIKISCTHIKTHKWYIKNIFPIFGNLSANNVWLQYRKTVWNRKKKRLCVSTNSKYMLKLLCLLKPN</sequence>
<dbReference type="Proteomes" id="UP000478052">
    <property type="component" value="Unassembled WGS sequence"/>
</dbReference>
<dbReference type="AlphaFoldDB" id="A0A6G0Y8C0"/>
<dbReference type="InterPro" id="IPR029526">
    <property type="entry name" value="PGBD"/>
</dbReference>
<evidence type="ECO:0000313" key="3">
    <source>
        <dbReference type="Proteomes" id="UP000478052"/>
    </source>
</evidence>